<gene>
    <name evidence="2" type="ORF">Q3M24_16565</name>
</gene>
<organism evidence="2">
    <name type="scientific">Candidatus Electrothrix aestuarii</name>
    <dbReference type="NCBI Taxonomy" id="3062594"/>
    <lineage>
        <taxon>Bacteria</taxon>
        <taxon>Pseudomonadati</taxon>
        <taxon>Thermodesulfobacteriota</taxon>
        <taxon>Desulfobulbia</taxon>
        <taxon>Desulfobulbales</taxon>
        <taxon>Desulfobulbaceae</taxon>
        <taxon>Candidatus Electrothrix</taxon>
    </lineage>
</organism>
<protein>
    <recommendedName>
        <fullName evidence="3">Tetratricopeptide repeat-containing protein</fullName>
    </recommendedName>
</protein>
<keyword evidence="1" id="KW-0472">Membrane</keyword>
<sequence>MSSSTEFLLYVTVYRLSVLAIGALSIYLGFRLFHNAAGSRETPVDSAGTASAEGGSFKLTMTSILPGTYFALFGTVIIGIMLWEGQPEMLRKEVVETKAQNGSESKSLKEESYRDPKVNLDAVPVSALEQEWKTLGKSGAIQADAAVPFVNIARAWQEEGRVGEALAMARLAYLYGPELGKAGYRSLLVELMEAGGKAQDVESSCANLEKLRQKIGGEGE</sequence>
<reference evidence="2" key="1">
    <citation type="journal article" date="2024" name="Syst. Appl. Microbiol.">
        <title>First single-strain enrichments of Electrothrix cable bacteria, description of E. aestuarii sp. nov. and E. rattekaaiensis sp. nov., and proposal of a cable bacteria taxonomy following the rules of the SeqCode.</title>
        <authorList>
            <person name="Plum-Jensen L.E."/>
            <person name="Schramm A."/>
            <person name="Marshall I.P.G."/>
        </authorList>
    </citation>
    <scope>NUCLEOTIDE SEQUENCE</scope>
    <source>
        <strain evidence="2">Rat1</strain>
    </source>
</reference>
<accession>A0AAU8LSM2</accession>
<keyword evidence="1" id="KW-0812">Transmembrane</keyword>
<evidence type="ECO:0000256" key="1">
    <source>
        <dbReference type="SAM" id="Phobius"/>
    </source>
</evidence>
<dbReference type="AlphaFoldDB" id="A0AAU8LSM2"/>
<name>A0AAU8LSM2_9BACT</name>
<keyword evidence="1" id="KW-1133">Transmembrane helix</keyword>
<dbReference type="EMBL" id="CP159373">
    <property type="protein sequence ID" value="XCN71904.1"/>
    <property type="molecule type" value="Genomic_DNA"/>
</dbReference>
<evidence type="ECO:0008006" key="3">
    <source>
        <dbReference type="Google" id="ProtNLM"/>
    </source>
</evidence>
<dbReference type="KEGG" id="eaj:Q3M24_16565"/>
<feature type="transmembrane region" description="Helical" evidence="1">
    <location>
        <begin position="64"/>
        <end position="83"/>
    </location>
</feature>
<reference evidence="2" key="2">
    <citation type="submission" date="2024-06" db="EMBL/GenBank/DDBJ databases">
        <authorList>
            <person name="Plum-Jensen L.E."/>
            <person name="Schramm A."/>
            <person name="Marshall I.P.G."/>
        </authorList>
    </citation>
    <scope>NUCLEOTIDE SEQUENCE</scope>
    <source>
        <strain evidence="2">Rat1</strain>
    </source>
</reference>
<proteinExistence type="predicted"/>
<feature type="transmembrane region" description="Helical" evidence="1">
    <location>
        <begin position="7"/>
        <end position="30"/>
    </location>
</feature>
<evidence type="ECO:0000313" key="2">
    <source>
        <dbReference type="EMBL" id="XCN71904.1"/>
    </source>
</evidence>